<dbReference type="CDD" id="cd06471">
    <property type="entry name" value="ACD_LpsHSP_like"/>
    <property type="match status" value="1"/>
</dbReference>
<dbReference type="InterPro" id="IPR031107">
    <property type="entry name" value="Small_HSP"/>
</dbReference>
<evidence type="ECO:0000313" key="7">
    <source>
        <dbReference type="Proteomes" id="UP000664081"/>
    </source>
</evidence>
<accession>A0A291JHY3</accession>
<organism evidence="5 6">
    <name type="scientific">Staphylococcus nepalensis</name>
    <dbReference type="NCBI Taxonomy" id="214473"/>
    <lineage>
        <taxon>Bacteria</taxon>
        <taxon>Bacillati</taxon>
        <taxon>Bacillota</taxon>
        <taxon>Bacilli</taxon>
        <taxon>Bacillales</taxon>
        <taxon>Staphylococcaceae</taxon>
        <taxon>Staphylococcus</taxon>
    </lineage>
</organism>
<dbReference type="EMBL" id="UHDS01000001">
    <property type="protein sequence ID" value="SUM54326.1"/>
    <property type="molecule type" value="Genomic_DNA"/>
</dbReference>
<dbReference type="PROSITE" id="PS01031">
    <property type="entry name" value="SHSP"/>
    <property type="match status" value="1"/>
</dbReference>
<name>A0A291JHY3_9STAP</name>
<dbReference type="GeneID" id="66776017"/>
<reference evidence="5 6" key="1">
    <citation type="submission" date="2018-06" db="EMBL/GenBank/DDBJ databases">
        <authorList>
            <consortium name="Pathogen Informatics"/>
            <person name="Doyle S."/>
        </authorList>
    </citation>
    <scope>NUCLEOTIDE SEQUENCE [LARGE SCALE GENOMIC DNA]</scope>
    <source>
        <strain evidence="5 6">NCTC13834</strain>
    </source>
</reference>
<dbReference type="PANTHER" id="PTHR11527">
    <property type="entry name" value="HEAT-SHOCK PROTEIN 20 FAMILY MEMBER"/>
    <property type="match status" value="1"/>
</dbReference>
<dbReference type="SUPFAM" id="SSF49764">
    <property type="entry name" value="HSP20-like chaperones"/>
    <property type="match status" value="1"/>
</dbReference>
<dbReference type="RefSeq" id="WP_096808530.1">
    <property type="nucleotide sequence ID" value="NZ_BMCF01000001.1"/>
</dbReference>
<evidence type="ECO:0000313" key="6">
    <source>
        <dbReference type="Proteomes" id="UP000254412"/>
    </source>
</evidence>
<dbReference type="Proteomes" id="UP000254412">
    <property type="component" value="Unassembled WGS sequence"/>
</dbReference>
<comment type="similarity">
    <text evidence="1 2">Belongs to the small heat shock protein (HSP20) family.</text>
</comment>
<evidence type="ECO:0000313" key="5">
    <source>
        <dbReference type="EMBL" id="SUM54326.1"/>
    </source>
</evidence>
<dbReference type="AlphaFoldDB" id="A0A291JHY3"/>
<gene>
    <name evidence="4" type="ORF">J3T88_02180</name>
    <name evidence="5" type="ORF">NCTC13834_00611</name>
</gene>
<dbReference type="InterPro" id="IPR002068">
    <property type="entry name" value="A-crystallin/Hsp20_dom"/>
</dbReference>
<keyword evidence="7" id="KW-1185">Reference proteome</keyword>
<protein>
    <submittedName>
        <fullName evidence="4">Hsp20/alpha crystallin family protein</fullName>
    </submittedName>
    <submittedName>
        <fullName evidence="5">Small heat shock protein</fullName>
    </submittedName>
</protein>
<dbReference type="KEGG" id="snl:BJD96_02850"/>
<feature type="domain" description="SHSP" evidence="3">
    <location>
        <begin position="31"/>
        <end position="144"/>
    </location>
</feature>
<dbReference type="InterPro" id="IPR008978">
    <property type="entry name" value="HSP20-like_chaperone"/>
</dbReference>
<dbReference type="Pfam" id="PF00011">
    <property type="entry name" value="HSP20"/>
    <property type="match status" value="1"/>
</dbReference>
<dbReference type="Gene3D" id="2.60.40.790">
    <property type="match status" value="1"/>
</dbReference>
<keyword evidence="5" id="KW-0346">Stress response</keyword>
<reference evidence="4 7" key="2">
    <citation type="submission" date="2021-03" db="EMBL/GenBank/DDBJ databases">
        <title>Staphylococci and Mammaliicocci in bats.</title>
        <authorList>
            <person name="Fountain K."/>
        </authorList>
    </citation>
    <scope>NUCLEOTIDE SEQUENCE [LARGE SCALE GENOMIC DNA]</scope>
    <source>
        <strain evidence="4 7">18_1_E_SW</strain>
    </source>
</reference>
<sequence length="144" mass="16736">MAFNMRPFDNSFFDVNPSDFFKDFGRQIFDQFPGSSNIKTDVKELEDAYVVEAELPGMKKENINLQFEDNILTIEGKQTFENNKEDENGRIIHQERSYSDVKRQYQFDNVDENGIKAAYENGMLNVTLPKKEKEESSSSNIQID</sequence>
<dbReference type="EMBL" id="JAFNLT010000002">
    <property type="protein sequence ID" value="MBO1226130.1"/>
    <property type="molecule type" value="Genomic_DNA"/>
</dbReference>
<proteinExistence type="inferred from homology"/>
<dbReference type="Proteomes" id="UP000664081">
    <property type="component" value="Unassembled WGS sequence"/>
</dbReference>
<evidence type="ECO:0000256" key="2">
    <source>
        <dbReference type="RuleBase" id="RU003616"/>
    </source>
</evidence>
<evidence type="ECO:0000259" key="3">
    <source>
        <dbReference type="PROSITE" id="PS01031"/>
    </source>
</evidence>
<evidence type="ECO:0000256" key="1">
    <source>
        <dbReference type="PROSITE-ProRule" id="PRU00285"/>
    </source>
</evidence>
<evidence type="ECO:0000313" key="4">
    <source>
        <dbReference type="EMBL" id="MBO1226130.1"/>
    </source>
</evidence>